<dbReference type="InterPro" id="IPR043734">
    <property type="entry name" value="DUF5678"/>
</dbReference>
<gene>
    <name evidence="1" type="ORF">HKBW3S33_00709</name>
</gene>
<comment type="caution">
    <text evidence="1">The sequence shown here is derived from an EMBL/GenBank/DDBJ whole genome shotgun (WGS) entry which is preliminary data.</text>
</comment>
<dbReference type="Proteomes" id="UP000591948">
    <property type="component" value="Unassembled WGS sequence"/>
</dbReference>
<protein>
    <submittedName>
        <fullName evidence="1">Uncharacterized protein</fullName>
    </submittedName>
</protein>
<dbReference type="Pfam" id="PF18929">
    <property type="entry name" value="DUF5678"/>
    <property type="match status" value="1"/>
</dbReference>
<name>A0A6V8P3X7_9ACTN</name>
<proteinExistence type="predicted"/>
<reference evidence="1 2" key="1">
    <citation type="journal article" date="2020" name="Front. Microbiol.">
        <title>Single-cell genomics of novel Actinobacteria with the Wood-Ljungdahl pathway discovered in a serpentinizing system.</title>
        <authorList>
            <person name="Merino N."/>
            <person name="Kawai M."/>
            <person name="Boyd E.S."/>
            <person name="Colman D.R."/>
            <person name="McGlynn S.E."/>
            <person name="Nealson K.H."/>
            <person name="Kurokawa K."/>
            <person name="Hongoh Y."/>
        </authorList>
    </citation>
    <scope>NUCLEOTIDE SEQUENCE [LARGE SCALE GENOMIC DNA]</scope>
    <source>
        <strain evidence="1 2">S33</strain>
    </source>
</reference>
<keyword evidence="2" id="KW-1185">Reference proteome</keyword>
<evidence type="ECO:0000313" key="2">
    <source>
        <dbReference type="Proteomes" id="UP000591948"/>
    </source>
</evidence>
<dbReference type="EMBL" id="BLRY01000026">
    <property type="protein sequence ID" value="GFP27295.1"/>
    <property type="molecule type" value="Genomic_DNA"/>
</dbReference>
<sequence>MDESLRWFATADLSKYEDKYISIVDKEVVCAEDDPEVAYRKAKEKYPDKEVVLWKVPRGETFIF</sequence>
<evidence type="ECO:0000313" key="1">
    <source>
        <dbReference type="EMBL" id="GFP27295.1"/>
    </source>
</evidence>
<accession>A0A6V8P3X7</accession>
<organism evidence="1 2">
    <name type="scientific">Candidatus Hakubella thermalkaliphila</name>
    <dbReference type="NCBI Taxonomy" id="2754717"/>
    <lineage>
        <taxon>Bacteria</taxon>
        <taxon>Bacillati</taxon>
        <taxon>Actinomycetota</taxon>
        <taxon>Actinomycetota incertae sedis</taxon>
        <taxon>Candidatus Hakubellales</taxon>
        <taxon>Candidatus Hakubellaceae</taxon>
        <taxon>Candidatus Hakubella</taxon>
    </lineage>
</organism>